<dbReference type="RefSeq" id="WP_118001520.1">
    <property type="nucleotide sequence ID" value="NZ_QSGQ01000010.1"/>
</dbReference>
<dbReference type="Gene3D" id="1.10.3720.10">
    <property type="entry name" value="MetI-like"/>
    <property type="match status" value="1"/>
</dbReference>
<dbReference type="Proteomes" id="UP000284883">
    <property type="component" value="Unassembled WGS sequence"/>
</dbReference>
<dbReference type="AlphaFoldDB" id="A0A413VRT3"/>
<protein>
    <submittedName>
        <fullName evidence="9">ABC transporter permease</fullName>
    </submittedName>
</protein>
<evidence type="ECO:0000256" key="6">
    <source>
        <dbReference type="ARBA" id="ARBA00023136"/>
    </source>
</evidence>
<keyword evidence="3" id="KW-1003">Cell membrane</keyword>
<proteinExistence type="inferred from homology"/>
<keyword evidence="5 7" id="KW-1133">Transmembrane helix</keyword>
<sequence length="302" mass="33295">MNETELFAPYEGELDDEELAPKDAGYWKTACKIFLKNKMGVFSAIILIVMIIFCMTGENLRPYGVQDQNTAIKNEAPSKEHWFGTDQLGRDIFVRVCHGGQVSIEIGLFASLIVSLIGVIYGSISGYLGGRADMIMMRLVEVFKGIPHLVIVILLSIILDVKGILPLLLAMTIVGWVNTAQVVRGQVKQLKGQEFIMAAECLGVPARRIISHHIIPNMMGMVVVAITLDIPTFIFEEAFLSFIGLGLKNPAVSWGILISLAQPNLVHYPYQVAFPAIAISVAMVALNIFGNAWKEAFDPKFR</sequence>
<organism evidence="9 10">
    <name type="scientific">Dorea formicigenerans</name>
    <dbReference type="NCBI Taxonomy" id="39486"/>
    <lineage>
        <taxon>Bacteria</taxon>
        <taxon>Bacillati</taxon>
        <taxon>Bacillota</taxon>
        <taxon>Clostridia</taxon>
        <taxon>Lachnospirales</taxon>
        <taxon>Lachnospiraceae</taxon>
        <taxon>Dorea</taxon>
    </lineage>
</organism>
<keyword evidence="4 7" id="KW-0812">Transmembrane</keyword>
<dbReference type="PROSITE" id="PS50928">
    <property type="entry name" value="ABC_TM1"/>
    <property type="match status" value="1"/>
</dbReference>
<comment type="subcellular location">
    <subcellularLocation>
        <location evidence="1 7">Cell membrane</location>
        <topology evidence="1 7">Multi-pass membrane protein</topology>
    </subcellularLocation>
</comment>
<reference evidence="9 10" key="1">
    <citation type="submission" date="2018-08" db="EMBL/GenBank/DDBJ databases">
        <title>A genome reference for cultivated species of the human gut microbiota.</title>
        <authorList>
            <person name="Zou Y."/>
            <person name="Xue W."/>
            <person name="Luo G."/>
        </authorList>
    </citation>
    <scope>NUCLEOTIDE SEQUENCE [LARGE SCALE GENOMIC DNA]</scope>
    <source>
        <strain evidence="9 10">AM40-15AC</strain>
    </source>
</reference>
<feature type="transmembrane region" description="Helical" evidence="7">
    <location>
        <begin position="240"/>
        <end position="260"/>
    </location>
</feature>
<evidence type="ECO:0000256" key="1">
    <source>
        <dbReference type="ARBA" id="ARBA00004651"/>
    </source>
</evidence>
<evidence type="ECO:0000256" key="3">
    <source>
        <dbReference type="ARBA" id="ARBA00022475"/>
    </source>
</evidence>
<dbReference type="InterPro" id="IPR035906">
    <property type="entry name" value="MetI-like_sf"/>
</dbReference>
<feature type="transmembrane region" description="Helical" evidence="7">
    <location>
        <begin position="108"/>
        <end position="130"/>
    </location>
</feature>
<dbReference type="InterPro" id="IPR025966">
    <property type="entry name" value="OppC_N"/>
</dbReference>
<accession>A0A413VRT3</accession>
<dbReference type="Pfam" id="PF12911">
    <property type="entry name" value="OppC_N"/>
    <property type="match status" value="1"/>
</dbReference>
<keyword evidence="2 7" id="KW-0813">Transport</keyword>
<evidence type="ECO:0000259" key="8">
    <source>
        <dbReference type="PROSITE" id="PS50928"/>
    </source>
</evidence>
<evidence type="ECO:0000256" key="5">
    <source>
        <dbReference type="ARBA" id="ARBA00022989"/>
    </source>
</evidence>
<dbReference type="GO" id="GO:0005886">
    <property type="term" value="C:plasma membrane"/>
    <property type="evidence" value="ECO:0007669"/>
    <property type="project" value="UniProtKB-SubCell"/>
</dbReference>
<evidence type="ECO:0000313" key="10">
    <source>
        <dbReference type="Proteomes" id="UP000284883"/>
    </source>
</evidence>
<evidence type="ECO:0000256" key="7">
    <source>
        <dbReference type="RuleBase" id="RU363032"/>
    </source>
</evidence>
<comment type="similarity">
    <text evidence="7">Belongs to the binding-protein-dependent transport system permease family.</text>
</comment>
<evidence type="ECO:0000313" key="9">
    <source>
        <dbReference type="EMBL" id="RHB36271.1"/>
    </source>
</evidence>
<dbReference type="EMBL" id="QSGQ01000010">
    <property type="protein sequence ID" value="RHB36271.1"/>
    <property type="molecule type" value="Genomic_DNA"/>
</dbReference>
<dbReference type="InterPro" id="IPR050366">
    <property type="entry name" value="BP-dependent_transpt_permease"/>
</dbReference>
<feature type="transmembrane region" description="Helical" evidence="7">
    <location>
        <begin position="41"/>
        <end position="60"/>
    </location>
</feature>
<feature type="domain" description="ABC transmembrane type-1" evidence="8">
    <location>
        <begin position="104"/>
        <end position="290"/>
    </location>
</feature>
<feature type="transmembrane region" description="Helical" evidence="7">
    <location>
        <begin position="272"/>
        <end position="293"/>
    </location>
</feature>
<dbReference type="GO" id="GO:0055085">
    <property type="term" value="P:transmembrane transport"/>
    <property type="evidence" value="ECO:0007669"/>
    <property type="project" value="InterPro"/>
</dbReference>
<feature type="transmembrane region" description="Helical" evidence="7">
    <location>
        <begin position="214"/>
        <end position="234"/>
    </location>
</feature>
<dbReference type="CDD" id="cd06261">
    <property type="entry name" value="TM_PBP2"/>
    <property type="match status" value="1"/>
</dbReference>
<gene>
    <name evidence="9" type="ORF">DW885_13220</name>
</gene>
<evidence type="ECO:0000256" key="2">
    <source>
        <dbReference type="ARBA" id="ARBA00022448"/>
    </source>
</evidence>
<evidence type="ECO:0000256" key="4">
    <source>
        <dbReference type="ARBA" id="ARBA00022692"/>
    </source>
</evidence>
<dbReference type="PANTHER" id="PTHR43386">
    <property type="entry name" value="OLIGOPEPTIDE TRANSPORT SYSTEM PERMEASE PROTEIN APPC"/>
    <property type="match status" value="1"/>
</dbReference>
<comment type="caution">
    <text evidence="9">The sequence shown here is derived from an EMBL/GenBank/DDBJ whole genome shotgun (WGS) entry which is preliminary data.</text>
</comment>
<dbReference type="InterPro" id="IPR000515">
    <property type="entry name" value="MetI-like"/>
</dbReference>
<dbReference type="Pfam" id="PF00528">
    <property type="entry name" value="BPD_transp_1"/>
    <property type="match status" value="1"/>
</dbReference>
<dbReference type="PANTHER" id="PTHR43386:SF22">
    <property type="entry name" value="OLIGOPEPTIDE TRANSPORT SYSTEM PERMEASE PROTEIN OPPC"/>
    <property type="match status" value="1"/>
</dbReference>
<name>A0A413VRT3_9FIRM</name>
<dbReference type="SUPFAM" id="SSF161098">
    <property type="entry name" value="MetI-like"/>
    <property type="match status" value="1"/>
</dbReference>
<keyword evidence="6 7" id="KW-0472">Membrane</keyword>